<accession>A0A917J9Q5</accession>
<reference evidence="1" key="2">
    <citation type="submission" date="2020-09" db="EMBL/GenBank/DDBJ databases">
        <authorList>
            <person name="Sun Q."/>
            <person name="Sedlacek I."/>
        </authorList>
    </citation>
    <scope>NUCLEOTIDE SEQUENCE</scope>
    <source>
        <strain evidence="1">CCM 8711</strain>
    </source>
</reference>
<comment type="caution">
    <text evidence="1">The sequence shown here is derived from an EMBL/GenBank/DDBJ whole genome shotgun (WGS) entry which is preliminary data.</text>
</comment>
<dbReference type="RefSeq" id="WP_229747133.1">
    <property type="nucleotide sequence ID" value="NZ_BMDO01000007.1"/>
</dbReference>
<organism evidence="1 2">
    <name type="scientific">Mucilaginibacter galii</name>
    <dbReference type="NCBI Taxonomy" id="2005073"/>
    <lineage>
        <taxon>Bacteria</taxon>
        <taxon>Pseudomonadati</taxon>
        <taxon>Bacteroidota</taxon>
        <taxon>Sphingobacteriia</taxon>
        <taxon>Sphingobacteriales</taxon>
        <taxon>Sphingobacteriaceae</taxon>
        <taxon>Mucilaginibacter</taxon>
    </lineage>
</organism>
<name>A0A917J9Q5_9SPHI</name>
<reference evidence="1" key="1">
    <citation type="journal article" date="2014" name="Int. J. Syst. Evol. Microbiol.">
        <title>Complete genome sequence of Corynebacterium casei LMG S-19264T (=DSM 44701T), isolated from a smear-ripened cheese.</title>
        <authorList>
            <consortium name="US DOE Joint Genome Institute (JGI-PGF)"/>
            <person name="Walter F."/>
            <person name="Albersmeier A."/>
            <person name="Kalinowski J."/>
            <person name="Ruckert C."/>
        </authorList>
    </citation>
    <scope>NUCLEOTIDE SEQUENCE</scope>
    <source>
        <strain evidence="1">CCM 8711</strain>
    </source>
</reference>
<proteinExistence type="predicted"/>
<evidence type="ECO:0000313" key="1">
    <source>
        <dbReference type="EMBL" id="GGI51388.1"/>
    </source>
</evidence>
<evidence type="ECO:0000313" key="2">
    <source>
        <dbReference type="Proteomes" id="UP000662074"/>
    </source>
</evidence>
<dbReference type="Proteomes" id="UP000662074">
    <property type="component" value="Unassembled WGS sequence"/>
</dbReference>
<protein>
    <submittedName>
        <fullName evidence="1">Uncharacterized protein</fullName>
    </submittedName>
</protein>
<gene>
    <name evidence="1" type="ORF">GCM10011425_26000</name>
</gene>
<keyword evidence="2" id="KW-1185">Reference proteome</keyword>
<sequence length="123" mass="14531">MFKRSVALLLICFMIIANFTRLFIYAGFEVNQKYIAEKLCENRDKPWLNCNGRCYLMKKIKQAEEKERSAERQVQKNLFQDACFPTAFAFKFHAQLLQLFSENYLLMQPQQVGKSLLRPPRLA</sequence>
<dbReference type="EMBL" id="BMDO01000007">
    <property type="protein sequence ID" value="GGI51388.1"/>
    <property type="molecule type" value="Genomic_DNA"/>
</dbReference>
<dbReference type="AlphaFoldDB" id="A0A917J9Q5"/>